<sequence>MLCHGEALRTFDISVEELLDRSEKSHPIIFQPKQREVVSSCTSLFITVERRSDGNDSAVLRPLTTLMSDDMRAVLLRTDAGHRLLARYRRTQICRDLDQSINHFERASDLCPMDHPYRPAALFNLATAKFVSCQTNAYRGLDITISLFQDALDLRPTGHPERPVTQLHLAISLLSRFVKRGFQTDADTAEELLSEVLDACHANSHIHRAALLTIETSALHPAGNTDASNLGQERPAASILPLSLDQLADRAERCLRIDDPHTLDEVISLHYDALICVIE</sequence>
<dbReference type="OrthoDB" id="3259646at2759"/>
<proteinExistence type="predicted"/>
<evidence type="ECO:0000313" key="1">
    <source>
        <dbReference type="EMBL" id="KAG1777451.1"/>
    </source>
</evidence>
<name>A0A9P7D3U5_9AGAM</name>
<evidence type="ECO:0000313" key="2">
    <source>
        <dbReference type="Proteomes" id="UP000714275"/>
    </source>
</evidence>
<gene>
    <name evidence="1" type="ORF">EV702DRAFT_1027714</name>
</gene>
<accession>A0A9P7D3U5</accession>
<keyword evidence="2" id="KW-1185">Reference proteome</keyword>
<dbReference type="Gene3D" id="1.25.40.10">
    <property type="entry name" value="Tetratricopeptide repeat domain"/>
    <property type="match status" value="1"/>
</dbReference>
<dbReference type="Proteomes" id="UP000714275">
    <property type="component" value="Unassembled WGS sequence"/>
</dbReference>
<comment type="caution">
    <text evidence="1">The sequence shown here is derived from an EMBL/GenBank/DDBJ whole genome shotgun (WGS) entry which is preliminary data.</text>
</comment>
<dbReference type="InterPro" id="IPR011990">
    <property type="entry name" value="TPR-like_helical_dom_sf"/>
</dbReference>
<reference evidence="1" key="1">
    <citation type="journal article" date="2020" name="New Phytol.">
        <title>Comparative genomics reveals dynamic genome evolution in host specialist ectomycorrhizal fungi.</title>
        <authorList>
            <person name="Lofgren L.A."/>
            <person name="Nguyen N.H."/>
            <person name="Vilgalys R."/>
            <person name="Ruytinx J."/>
            <person name="Liao H.L."/>
            <person name="Branco S."/>
            <person name="Kuo A."/>
            <person name="LaButti K."/>
            <person name="Lipzen A."/>
            <person name="Andreopoulos W."/>
            <person name="Pangilinan J."/>
            <person name="Riley R."/>
            <person name="Hundley H."/>
            <person name="Na H."/>
            <person name="Barry K."/>
            <person name="Grigoriev I.V."/>
            <person name="Stajich J.E."/>
            <person name="Kennedy P.G."/>
        </authorList>
    </citation>
    <scope>NUCLEOTIDE SEQUENCE</scope>
    <source>
        <strain evidence="1">DOB743</strain>
    </source>
</reference>
<dbReference type="EMBL" id="JABBWD010000020">
    <property type="protein sequence ID" value="KAG1777451.1"/>
    <property type="molecule type" value="Genomic_DNA"/>
</dbReference>
<organism evidence="1 2">
    <name type="scientific">Suillus placidus</name>
    <dbReference type="NCBI Taxonomy" id="48579"/>
    <lineage>
        <taxon>Eukaryota</taxon>
        <taxon>Fungi</taxon>
        <taxon>Dikarya</taxon>
        <taxon>Basidiomycota</taxon>
        <taxon>Agaricomycotina</taxon>
        <taxon>Agaricomycetes</taxon>
        <taxon>Agaricomycetidae</taxon>
        <taxon>Boletales</taxon>
        <taxon>Suillineae</taxon>
        <taxon>Suillaceae</taxon>
        <taxon>Suillus</taxon>
    </lineage>
</organism>
<dbReference type="AlphaFoldDB" id="A0A9P7D3U5"/>
<protein>
    <submittedName>
        <fullName evidence="1">Uncharacterized protein</fullName>
    </submittedName>
</protein>